<gene>
    <name evidence="3" type="primary">LOC107473207</name>
</gene>
<dbReference type="InterPro" id="IPR007612">
    <property type="entry name" value="LOR"/>
</dbReference>
<dbReference type="GeneID" id="107473207"/>
<dbReference type="InterPro" id="IPR025659">
    <property type="entry name" value="Tubby-like_C"/>
</dbReference>
<reference evidence="3" key="2">
    <citation type="submission" date="2025-08" db="UniProtKB">
        <authorList>
            <consortium name="RefSeq"/>
        </authorList>
    </citation>
    <scope>IDENTIFICATION</scope>
    <source>
        <tissue evidence="3">Whole plant</tissue>
    </source>
</reference>
<dbReference type="RefSeq" id="XP_015948244.1">
    <property type="nucleotide sequence ID" value="XM_016092758.3"/>
</dbReference>
<dbReference type="OrthoDB" id="652749at2759"/>
<evidence type="ECO:0000313" key="3">
    <source>
        <dbReference type="RefSeq" id="XP_015948244.1"/>
    </source>
</evidence>
<proteinExistence type="inferred from homology"/>
<dbReference type="InterPro" id="IPR038595">
    <property type="entry name" value="LOR_sf"/>
</dbReference>
<organism evidence="2 3">
    <name type="scientific">Arachis duranensis</name>
    <name type="common">Wild peanut</name>
    <dbReference type="NCBI Taxonomy" id="130453"/>
    <lineage>
        <taxon>Eukaryota</taxon>
        <taxon>Viridiplantae</taxon>
        <taxon>Streptophyta</taxon>
        <taxon>Embryophyta</taxon>
        <taxon>Tracheophyta</taxon>
        <taxon>Spermatophyta</taxon>
        <taxon>Magnoliopsida</taxon>
        <taxon>eudicotyledons</taxon>
        <taxon>Gunneridae</taxon>
        <taxon>Pentapetalae</taxon>
        <taxon>rosids</taxon>
        <taxon>fabids</taxon>
        <taxon>Fabales</taxon>
        <taxon>Fabaceae</taxon>
        <taxon>Papilionoideae</taxon>
        <taxon>50 kb inversion clade</taxon>
        <taxon>dalbergioids sensu lato</taxon>
        <taxon>Dalbergieae</taxon>
        <taxon>Pterocarpus clade</taxon>
        <taxon>Arachis</taxon>
    </lineage>
</organism>
<dbReference type="PANTHER" id="PTHR31087">
    <property type="match status" value="1"/>
</dbReference>
<evidence type="ECO:0000313" key="2">
    <source>
        <dbReference type="Proteomes" id="UP000515211"/>
    </source>
</evidence>
<dbReference type="Proteomes" id="UP000515211">
    <property type="component" value="Chromosome 2"/>
</dbReference>
<dbReference type="Gene3D" id="2.40.160.200">
    <property type="entry name" value="LURP1-related"/>
    <property type="match status" value="1"/>
</dbReference>
<dbReference type="AlphaFoldDB" id="A0A6P4CB47"/>
<keyword evidence="2" id="KW-1185">Reference proteome</keyword>
<dbReference type="KEGG" id="adu:107473207"/>
<sequence>MGRVHPQALQLLSPNCSFTSKQETFTLWMKSLVLNGKGCTVFDSNGQIVYRVDNYNCKDKHEVHLMDQEGNGLFTITRKQYKLSRFWEGYRSPATRNDHKGPCFRVCKTYKISRGGSTYEVQIGLDKNQPCNLKIESITGKSACKIADEFGVVVAELKRKKSPCGVDLGEDVFTMVVEANVDISLIMGIVVAYSLINCKM</sequence>
<reference evidence="2" key="1">
    <citation type="journal article" date="2016" name="Nat. Genet.">
        <title>The genome sequences of Arachis duranensis and Arachis ipaensis, the diploid ancestors of cultivated peanut.</title>
        <authorList>
            <person name="Bertioli D.J."/>
            <person name="Cannon S.B."/>
            <person name="Froenicke L."/>
            <person name="Huang G."/>
            <person name="Farmer A.D."/>
            <person name="Cannon E.K."/>
            <person name="Liu X."/>
            <person name="Gao D."/>
            <person name="Clevenger J."/>
            <person name="Dash S."/>
            <person name="Ren L."/>
            <person name="Moretzsohn M.C."/>
            <person name="Shirasawa K."/>
            <person name="Huang W."/>
            <person name="Vidigal B."/>
            <person name="Abernathy B."/>
            <person name="Chu Y."/>
            <person name="Niederhuth C.E."/>
            <person name="Umale P."/>
            <person name="Araujo A.C."/>
            <person name="Kozik A."/>
            <person name="Kim K.D."/>
            <person name="Burow M.D."/>
            <person name="Varshney R.K."/>
            <person name="Wang X."/>
            <person name="Zhang X."/>
            <person name="Barkley N."/>
            <person name="Guimaraes P.M."/>
            <person name="Isobe S."/>
            <person name="Guo B."/>
            <person name="Liao B."/>
            <person name="Stalker H.T."/>
            <person name="Schmitz R.J."/>
            <person name="Scheffler B.E."/>
            <person name="Leal-Bertioli S.C."/>
            <person name="Xun X."/>
            <person name="Jackson S.A."/>
            <person name="Michelmore R."/>
            <person name="Ozias-Akins P."/>
        </authorList>
    </citation>
    <scope>NUCLEOTIDE SEQUENCE [LARGE SCALE GENOMIC DNA]</scope>
    <source>
        <strain evidence="2">cv. V14167</strain>
    </source>
</reference>
<dbReference type="PANTHER" id="PTHR31087:SF25">
    <property type="entry name" value="TRANSLATION INITIATION FACTOR 2B FAMILY PROTEIN, PUTATIVE, EXPRESSED-RELATED"/>
    <property type="match status" value="1"/>
</dbReference>
<protein>
    <submittedName>
        <fullName evidence="3">Protein LURP-one-related 11</fullName>
    </submittedName>
</protein>
<dbReference type="SUPFAM" id="SSF54518">
    <property type="entry name" value="Tubby C-terminal domain-like"/>
    <property type="match status" value="1"/>
</dbReference>
<evidence type="ECO:0000256" key="1">
    <source>
        <dbReference type="ARBA" id="ARBA00005437"/>
    </source>
</evidence>
<comment type="similarity">
    <text evidence="1">Belongs to the LOR family.</text>
</comment>
<accession>A0A6P4CB47</accession>
<dbReference type="Pfam" id="PF04525">
    <property type="entry name" value="LOR"/>
    <property type="match status" value="1"/>
</dbReference>
<name>A0A6P4CB47_ARADU</name>